<evidence type="ECO:0000313" key="3">
    <source>
        <dbReference type="Proteomes" id="UP000076738"/>
    </source>
</evidence>
<feature type="compositionally biased region" description="Low complexity" evidence="1">
    <location>
        <begin position="15"/>
        <end position="33"/>
    </location>
</feature>
<protein>
    <submittedName>
        <fullName evidence="2">Uncharacterized protein</fullName>
    </submittedName>
</protein>
<organism evidence="2 3">
    <name type="scientific">Calocera viscosa (strain TUFC12733)</name>
    <dbReference type="NCBI Taxonomy" id="1330018"/>
    <lineage>
        <taxon>Eukaryota</taxon>
        <taxon>Fungi</taxon>
        <taxon>Dikarya</taxon>
        <taxon>Basidiomycota</taxon>
        <taxon>Agaricomycotina</taxon>
        <taxon>Dacrymycetes</taxon>
        <taxon>Dacrymycetales</taxon>
        <taxon>Dacrymycetaceae</taxon>
        <taxon>Calocera</taxon>
    </lineage>
</organism>
<reference evidence="2 3" key="1">
    <citation type="journal article" date="2016" name="Mol. Biol. Evol.">
        <title>Comparative Genomics of Early-Diverging Mushroom-Forming Fungi Provides Insights into the Origins of Lignocellulose Decay Capabilities.</title>
        <authorList>
            <person name="Nagy L.G."/>
            <person name="Riley R."/>
            <person name="Tritt A."/>
            <person name="Adam C."/>
            <person name="Daum C."/>
            <person name="Floudas D."/>
            <person name="Sun H."/>
            <person name="Yadav J.S."/>
            <person name="Pangilinan J."/>
            <person name="Larsson K.H."/>
            <person name="Matsuura K."/>
            <person name="Barry K."/>
            <person name="Labutti K."/>
            <person name="Kuo R."/>
            <person name="Ohm R.A."/>
            <person name="Bhattacharya S.S."/>
            <person name="Shirouzu T."/>
            <person name="Yoshinaga Y."/>
            <person name="Martin F.M."/>
            <person name="Grigoriev I.V."/>
            <person name="Hibbett D.S."/>
        </authorList>
    </citation>
    <scope>NUCLEOTIDE SEQUENCE [LARGE SCALE GENOMIC DNA]</scope>
    <source>
        <strain evidence="2 3">TUFC12733</strain>
    </source>
</reference>
<accession>A0A167FPD1</accession>
<feature type="region of interest" description="Disordered" evidence="1">
    <location>
        <begin position="15"/>
        <end position="42"/>
    </location>
</feature>
<keyword evidence="3" id="KW-1185">Reference proteome</keyword>
<sequence>MLPLIGLSSLIPNPSSWSRSQSHSQASTSLASPTPTPTPTPAQLHFQLPDQLAARCGFCLLITAFFHTLLPRPHHLQRGAEIPLVPGRTPCGASFLLASLSTDARSLILTNIFR</sequence>
<dbReference type="EMBL" id="KV417370">
    <property type="protein sequence ID" value="KZO89704.1"/>
    <property type="molecule type" value="Genomic_DNA"/>
</dbReference>
<dbReference type="Proteomes" id="UP000076738">
    <property type="component" value="Unassembled WGS sequence"/>
</dbReference>
<name>A0A167FPD1_CALVF</name>
<proteinExistence type="predicted"/>
<evidence type="ECO:0000313" key="2">
    <source>
        <dbReference type="EMBL" id="KZO89704.1"/>
    </source>
</evidence>
<gene>
    <name evidence="2" type="ORF">CALVIDRAFT_543360</name>
</gene>
<dbReference type="AlphaFoldDB" id="A0A167FPD1"/>
<evidence type="ECO:0000256" key="1">
    <source>
        <dbReference type="SAM" id="MobiDB-lite"/>
    </source>
</evidence>